<evidence type="ECO:0000313" key="2">
    <source>
        <dbReference type="Proteomes" id="UP000279962"/>
    </source>
</evidence>
<accession>A0A3G2SWU9</accession>
<evidence type="ECO:0000313" key="1">
    <source>
        <dbReference type="EMBL" id="AYO52295.1"/>
    </source>
</evidence>
<gene>
    <name evidence="1" type="ORF">CDG68_00670</name>
</gene>
<keyword evidence="1" id="KW-0614">Plasmid</keyword>
<dbReference type="RefSeq" id="WP_087554400.1">
    <property type="nucleotide sequence ID" value="NZ_CP033124.1"/>
</dbReference>
<name>A0A3G2SWU9_9GAMM</name>
<sequence length="87" mass="9848">MPEINLENQSDNESEIAAMAARVLQAHFIVAAQTGPVLYVENDYLVRKIPNKLPVVIKYLEGRNPDIAQRFAGRGTFKIKKRKINLI</sequence>
<organism evidence="1 2">
    <name type="scientific">Acinetobacter wuhouensis</name>
    <dbReference type="NCBI Taxonomy" id="1879050"/>
    <lineage>
        <taxon>Bacteria</taxon>
        <taxon>Pseudomonadati</taxon>
        <taxon>Pseudomonadota</taxon>
        <taxon>Gammaproteobacteria</taxon>
        <taxon>Moraxellales</taxon>
        <taxon>Moraxellaceae</taxon>
        <taxon>Acinetobacter</taxon>
    </lineage>
</organism>
<dbReference type="EMBL" id="CP033124">
    <property type="protein sequence ID" value="AYO52295.1"/>
    <property type="molecule type" value="Genomic_DNA"/>
</dbReference>
<geneLocation type="plasmid" evidence="1 2">
    <name>p4_010062</name>
</geneLocation>
<protein>
    <submittedName>
        <fullName evidence="1">Uncharacterized protein</fullName>
    </submittedName>
</protein>
<proteinExistence type="predicted"/>
<dbReference type="AlphaFoldDB" id="A0A3G2SWU9"/>
<reference evidence="1 2" key="1">
    <citation type="submission" date="2018-10" db="EMBL/GenBank/DDBJ databases">
        <title>The complete genome of Acinetobacter wuhouensis strain WCHAW010062.</title>
        <authorList>
            <person name="Hu Y."/>
            <person name="Long H."/>
            <person name="Feng Y."/>
            <person name="Zong Z."/>
        </authorList>
    </citation>
    <scope>NUCLEOTIDE SEQUENCE [LARGE SCALE GENOMIC DNA]</scope>
    <source>
        <strain evidence="1 2">WCHAW010062</strain>
        <plasmid evidence="1 2">p4_010062</plasmid>
    </source>
</reference>
<dbReference type="Proteomes" id="UP000279962">
    <property type="component" value="Plasmid p4_010062"/>
</dbReference>